<feature type="region of interest" description="Disordered" evidence="1">
    <location>
        <begin position="147"/>
        <end position="173"/>
    </location>
</feature>
<dbReference type="Proteomes" id="UP001210925">
    <property type="component" value="Unassembled WGS sequence"/>
</dbReference>
<sequence length="590" mass="66930">MQRLVDSYITPLISSLNCEIVLIEYCAKATPRLKTRDTQKILKYIKEFKFVNGGGTENNLLDGVATAGKFLSQHSGEKHLIIVTSTNPLKNKRGKFNELIQQLLKMSVHLSAIAPIRGLAIEEYYKNAQDIALNQTDFCRLDSLNWNKRPLDEPGQNPEKRVKKSPPVKDEDIVVLSQTEKEKTASPRNPVQQVKTQPFSSKPVQSFQTANQAQPISNPTVIQTVNTPIMNNTPLINNQSLKMMQNQMMNSSMPQMNNMNQLNQSNLPFNVVNQAQMKPATPTINPLLAMQNAQIANMMSAQPKMSNMNMNMQMNQLQTPMQNINTVNPQISLGMTQLAMQQQLQQMQMPGQMMNQFNQSILGMNSVNNPQMQFLEKEKLQHMQHTERNQQILGQVNQMVPNQMSNLQMNNLQSQMAAQLPINQNAQLLNMLQRPMMNQQILLQLWPKSLFLSNRLPFSDDYFNKLLQLKKFPLVGFQPPNNNQQAQQLYTTIVQNMTQVCFVTRFNQMGSGIIICQNGGKLFGILFVKNDGSMEQLVNKLGQTGNQGNHYSSRSWQCDDDGWNEPTASPPNADANEPKQIDTYEVFIIL</sequence>
<organism evidence="2 3">
    <name type="scientific">Boothiomyces macroporosus</name>
    <dbReference type="NCBI Taxonomy" id="261099"/>
    <lineage>
        <taxon>Eukaryota</taxon>
        <taxon>Fungi</taxon>
        <taxon>Fungi incertae sedis</taxon>
        <taxon>Chytridiomycota</taxon>
        <taxon>Chytridiomycota incertae sedis</taxon>
        <taxon>Chytridiomycetes</taxon>
        <taxon>Rhizophydiales</taxon>
        <taxon>Terramycetaceae</taxon>
        <taxon>Boothiomyces</taxon>
    </lineage>
</organism>
<dbReference type="AlphaFoldDB" id="A0AAD5UDX5"/>
<feature type="compositionally biased region" description="Polar residues" evidence="1">
    <location>
        <begin position="546"/>
        <end position="556"/>
    </location>
</feature>
<evidence type="ECO:0000256" key="1">
    <source>
        <dbReference type="SAM" id="MobiDB-lite"/>
    </source>
</evidence>
<protein>
    <recommendedName>
        <fullName evidence="4">Mediator of RNA polymerase II transcription subunit 25</fullName>
    </recommendedName>
</protein>
<proteinExistence type="predicted"/>
<keyword evidence="3" id="KW-1185">Reference proteome</keyword>
<dbReference type="EMBL" id="JADGKB010000139">
    <property type="protein sequence ID" value="KAJ3252503.1"/>
    <property type="molecule type" value="Genomic_DNA"/>
</dbReference>
<feature type="region of interest" description="Disordered" evidence="1">
    <location>
        <begin position="546"/>
        <end position="577"/>
    </location>
</feature>
<name>A0AAD5UDX5_9FUNG</name>
<evidence type="ECO:0000313" key="2">
    <source>
        <dbReference type="EMBL" id="KAJ3252503.1"/>
    </source>
</evidence>
<evidence type="ECO:0000313" key="3">
    <source>
        <dbReference type="Proteomes" id="UP001210925"/>
    </source>
</evidence>
<comment type="caution">
    <text evidence="2">The sequence shown here is derived from an EMBL/GenBank/DDBJ whole genome shotgun (WGS) entry which is preliminary data.</text>
</comment>
<gene>
    <name evidence="2" type="ORF">HK103_001441</name>
</gene>
<accession>A0AAD5UDX5</accession>
<reference evidence="2" key="1">
    <citation type="submission" date="2020-05" db="EMBL/GenBank/DDBJ databases">
        <title>Phylogenomic resolution of chytrid fungi.</title>
        <authorList>
            <person name="Stajich J.E."/>
            <person name="Amses K."/>
            <person name="Simmons R."/>
            <person name="Seto K."/>
            <person name="Myers J."/>
            <person name="Bonds A."/>
            <person name="Quandt C.A."/>
            <person name="Barry K."/>
            <person name="Liu P."/>
            <person name="Grigoriev I."/>
            <person name="Longcore J.E."/>
            <person name="James T.Y."/>
        </authorList>
    </citation>
    <scope>NUCLEOTIDE SEQUENCE</scope>
    <source>
        <strain evidence="2">PLAUS21</strain>
    </source>
</reference>
<evidence type="ECO:0008006" key="4">
    <source>
        <dbReference type="Google" id="ProtNLM"/>
    </source>
</evidence>